<dbReference type="InterPro" id="IPR038404">
    <property type="entry name" value="TRAP_DctP_sf"/>
</dbReference>
<dbReference type="PANTHER" id="PTHR33376:SF7">
    <property type="entry name" value="C4-DICARBOXYLATE-BINDING PROTEIN DCTB"/>
    <property type="match status" value="1"/>
</dbReference>
<comment type="caution">
    <text evidence="5">The sequence shown here is derived from an EMBL/GenBank/DDBJ whole genome shotgun (WGS) entry which is preliminary data.</text>
</comment>
<comment type="similarity">
    <text evidence="1">Belongs to the bacterial solute-binding protein 7 family.</text>
</comment>
<accession>A0ABY1PCG4</accession>
<evidence type="ECO:0000256" key="1">
    <source>
        <dbReference type="ARBA" id="ARBA00009023"/>
    </source>
</evidence>
<dbReference type="InterPro" id="IPR018389">
    <property type="entry name" value="DctP_fam"/>
</dbReference>
<dbReference type="RefSeq" id="WP_155189697.1">
    <property type="nucleotide sequence ID" value="NZ_BAAAEA010000004.1"/>
</dbReference>
<keyword evidence="2" id="KW-0813">Transport</keyword>
<feature type="signal peptide" evidence="4">
    <location>
        <begin position="1"/>
        <end position="22"/>
    </location>
</feature>
<evidence type="ECO:0000256" key="3">
    <source>
        <dbReference type="ARBA" id="ARBA00022729"/>
    </source>
</evidence>
<evidence type="ECO:0000313" key="6">
    <source>
        <dbReference type="Proteomes" id="UP001157914"/>
    </source>
</evidence>
<dbReference type="PANTHER" id="PTHR33376">
    <property type="match status" value="1"/>
</dbReference>
<evidence type="ECO:0000313" key="5">
    <source>
        <dbReference type="EMBL" id="SMP31174.1"/>
    </source>
</evidence>
<feature type="chain" id="PRO_5046760238" evidence="4">
    <location>
        <begin position="23"/>
        <end position="333"/>
    </location>
</feature>
<evidence type="ECO:0000256" key="4">
    <source>
        <dbReference type="SAM" id="SignalP"/>
    </source>
</evidence>
<dbReference type="InterPro" id="IPR004682">
    <property type="entry name" value="TRAP_DctP"/>
</dbReference>
<keyword evidence="6" id="KW-1185">Reference proteome</keyword>
<dbReference type="Gene3D" id="3.40.190.170">
    <property type="entry name" value="Bacterial extracellular solute-binding protein, family 7"/>
    <property type="match status" value="1"/>
</dbReference>
<sequence length="333" mass="36561">MRHVFAGIAGLIAVCLPGAAQAVCDPGELTIKFSHVVAEKGHPKGEMAAALAARINTEMNGSACMEVYPSSELYDDDAVMEALLLGEVQIAAPSISKLEDYTLKYRLFDLPFLFSDMQAVNVFIESEIGNSLLNEMSDYGFVGIGYMLNGLKQFSANKVLEIPKDAEGLAFRVQTSDVAVSMIETLNARPVKLPFKDVFYSLETGLVDGQENTWSNIYTQRLFTVQDGVLETNHQLLIYLAVVSQEWLEGLDPAIRATFLKIFKEVSGAYNARAMEINAESRSKIIRFGGVVRGLTPVQRKEWVSAMAPVWAKYQDQIGLDVIEAAVNSNASN</sequence>
<organism evidence="5 6">
    <name type="scientific">Roseibium denhamense</name>
    <dbReference type="NCBI Taxonomy" id="76305"/>
    <lineage>
        <taxon>Bacteria</taxon>
        <taxon>Pseudomonadati</taxon>
        <taxon>Pseudomonadota</taxon>
        <taxon>Alphaproteobacteria</taxon>
        <taxon>Hyphomicrobiales</taxon>
        <taxon>Stappiaceae</taxon>
        <taxon>Roseibium</taxon>
    </lineage>
</organism>
<proteinExistence type="inferred from homology"/>
<dbReference type="Pfam" id="PF03480">
    <property type="entry name" value="DctP"/>
    <property type="match status" value="1"/>
</dbReference>
<name>A0ABY1PCG4_9HYPH</name>
<dbReference type="NCBIfam" id="NF037995">
    <property type="entry name" value="TRAP_S1"/>
    <property type="match status" value="1"/>
</dbReference>
<dbReference type="PIRSF" id="PIRSF006470">
    <property type="entry name" value="DctB"/>
    <property type="match status" value="1"/>
</dbReference>
<dbReference type="EMBL" id="FXTT01000004">
    <property type="protein sequence ID" value="SMP31174.1"/>
    <property type="molecule type" value="Genomic_DNA"/>
</dbReference>
<keyword evidence="3 4" id="KW-0732">Signal</keyword>
<protein>
    <submittedName>
        <fullName evidence="5">C4-dicarboxylate-binding protein DctP</fullName>
    </submittedName>
</protein>
<dbReference type="NCBIfam" id="TIGR00787">
    <property type="entry name" value="dctP"/>
    <property type="match status" value="1"/>
</dbReference>
<dbReference type="Proteomes" id="UP001157914">
    <property type="component" value="Unassembled WGS sequence"/>
</dbReference>
<reference evidence="5 6" key="1">
    <citation type="submission" date="2017-05" db="EMBL/GenBank/DDBJ databases">
        <authorList>
            <person name="Varghese N."/>
            <person name="Submissions S."/>
        </authorList>
    </citation>
    <scope>NUCLEOTIDE SEQUENCE [LARGE SCALE GENOMIC DNA]</scope>
    <source>
        <strain evidence="5 6">DSM 15949</strain>
    </source>
</reference>
<gene>
    <name evidence="5" type="ORF">SAMN06265374_3395</name>
</gene>
<evidence type="ECO:0000256" key="2">
    <source>
        <dbReference type="ARBA" id="ARBA00022448"/>
    </source>
</evidence>